<proteinExistence type="predicted"/>
<name>A0A1H4VLM5_TSUTY</name>
<feature type="compositionally biased region" description="Basic and acidic residues" evidence="1">
    <location>
        <begin position="1"/>
        <end position="19"/>
    </location>
</feature>
<feature type="region of interest" description="Disordered" evidence="1">
    <location>
        <begin position="1"/>
        <end position="40"/>
    </location>
</feature>
<evidence type="ECO:0000313" key="2">
    <source>
        <dbReference type="EMBL" id="SEC81478.1"/>
    </source>
</evidence>
<reference evidence="3" key="1">
    <citation type="submission" date="2016-10" db="EMBL/GenBank/DDBJ databases">
        <authorList>
            <person name="Varghese N."/>
            <person name="Submissions S."/>
        </authorList>
    </citation>
    <scope>NUCLEOTIDE SEQUENCE [LARGE SCALE GENOMIC DNA]</scope>
    <source>
        <strain evidence="3">DSM 44234</strain>
    </source>
</reference>
<evidence type="ECO:0000313" key="3">
    <source>
        <dbReference type="Proteomes" id="UP000182241"/>
    </source>
</evidence>
<dbReference type="STRING" id="57704.SAMN04489793_3257"/>
<dbReference type="EMBL" id="FNSA01000003">
    <property type="protein sequence ID" value="SEC81478.1"/>
    <property type="molecule type" value="Genomic_DNA"/>
</dbReference>
<dbReference type="Proteomes" id="UP000182241">
    <property type="component" value="Unassembled WGS sequence"/>
</dbReference>
<gene>
    <name evidence="2" type="ORF">SAMN04489793_3257</name>
</gene>
<dbReference type="AlphaFoldDB" id="A0A1H4VLM5"/>
<dbReference type="RefSeq" id="WP_068742756.1">
    <property type="nucleotide sequence ID" value="NZ_FNSA01000003.1"/>
</dbReference>
<keyword evidence="3" id="KW-1185">Reference proteome</keyword>
<accession>A0A1H4VLM5</accession>
<feature type="compositionally biased region" description="Basic and acidic residues" evidence="1">
    <location>
        <begin position="27"/>
        <end position="36"/>
    </location>
</feature>
<protein>
    <submittedName>
        <fullName evidence="2">Uncharacterized protein</fullName>
    </submittedName>
</protein>
<dbReference type="OrthoDB" id="4757467at2"/>
<sequence length="75" mass="8666">MGENKTASREPRHVTHPERPGQTGTVIRDDRRKAWTPDDLTADAPDAGMVRVRWSDSFDPQALFWEYERELVAQD</sequence>
<evidence type="ECO:0000256" key="1">
    <source>
        <dbReference type="SAM" id="MobiDB-lite"/>
    </source>
</evidence>
<organism evidence="2 3">
    <name type="scientific">Tsukamurella tyrosinosolvens</name>
    <dbReference type="NCBI Taxonomy" id="57704"/>
    <lineage>
        <taxon>Bacteria</taxon>
        <taxon>Bacillati</taxon>
        <taxon>Actinomycetota</taxon>
        <taxon>Actinomycetes</taxon>
        <taxon>Mycobacteriales</taxon>
        <taxon>Tsukamurellaceae</taxon>
        <taxon>Tsukamurella</taxon>
    </lineage>
</organism>